<dbReference type="PANTHER" id="PTHR22306:SF2">
    <property type="entry name" value="CHROMOSOME 7 OPEN READING FRAME 50"/>
    <property type="match status" value="1"/>
</dbReference>
<reference evidence="3" key="1">
    <citation type="submission" date="2021-08" db="EMBL/GenBank/DDBJ databases">
        <authorList>
            <person name="Misof B."/>
            <person name="Oliver O."/>
            <person name="Podsiadlowski L."/>
            <person name="Donath A."/>
            <person name="Peters R."/>
            <person name="Mayer C."/>
            <person name="Rust J."/>
            <person name="Gunkel S."/>
            <person name="Lesny P."/>
            <person name="Martin S."/>
            <person name="Oeyen J.P."/>
            <person name="Petersen M."/>
            <person name="Panagiotis P."/>
            <person name="Wilbrandt J."/>
            <person name="Tanja T."/>
        </authorList>
    </citation>
    <scope>NUCLEOTIDE SEQUENCE</scope>
    <source>
        <strain evidence="3">GBR_01_08_01A</strain>
        <tissue evidence="3">Thorax + abdomen</tissue>
    </source>
</reference>
<gene>
    <name evidence="3" type="ORF">KPH14_005638</name>
</gene>
<feature type="region of interest" description="Disordered" evidence="1">
    <location>
        <begin position="1"/>
        <end position="167"/>
    </location>
</feature>
<proteinExistence type="predicted"/>
<dbReference type="AlphaFoldDB" id="A0AAD9VJR5"/>
<accession>A0AAD9VJR5</accession>
<sequence length="273" mass="31376">MGSENTSDFEVRKSKSRKRTKIRKGKSEDTKSQVSSNTNIINNGDDETGESNEASLERTQQKGYKRKSSDKILKNGLDHKAIKSKIGETDDTDILQKNLSDTETLTEDKTSKRHKRGSTASTEHNENAKNLDNEDSEDNTKNAKKPSNRQLKRERAEQRVAEKREASKAEATQKALTYVTKWKYAKSQWKFEKFRQIWLIDNLLDDTLIPDEIFPIVLEYFEGCKGMAREELLKKGMDVVRIAEENVEKKDEIIESVSYKRARLLLQALPTET</sequence>
<comment type="caution">
    <text evidence="3">The sequence shown here is derived from an EMBL/GenBank/DDBJ whole genome shotgun (WGS) entry which is preliminary data.</text>
</comment>
<evidence type="ECO:0000313" key="3">
    <source>
        <dbReference type="EMBL" id="KAK2576272.1"/>
    </source>
</evidence>
<organism evidence="3 4">
    <name type="scientific">Odynerus spinipes</name>
    <dbReference type="NCBI Taxonomy" id="1348599"/>
    <lineage>
        <taxon>Eukaryota</taxon>
        <taxon>Metazoa</taxon>
        <taxon>Ecdysozoa</taxon>
        <taxon>Arthropoda</taxon>
        <taxon>Hexapoda</taxon>
        <taxon>Insecta</taxon>
        <taxon>Pterygota</taxon>
        <taxon>Neoptera</taxon>
        <taxon>Endopterygota</taxon>
        <taxon>Hymenoptera</taxon>
        <taxon>Apocrita</taxon>
        <taxon>Aculeata</taxon>
        <taxon>Vespoidea</taxon>
        <taxon>Vespidae</taxon>
        <taxon>Eumeninae</taxon>
        <taxon>Odynerus</taxon>
    </lineage>
</organism>
<dbReference type="Proteomes" id="UP001258017">
    <property type="component" value="Unassembled WGS sequence"/>
</dbReference>
<feature type="domain" description="WKF" evidence="2">
    <location>
        <begin position="178"/>
        <end position="238"/>
    </location>
</feature>
<name>A0AAD9VJR5_9HYME</name>
<dbReference type="Pfam" id="PF10180">
    <property type="entry name" value="WKF"/>
    <property type="match status" value="1"/>
</dbReference>
<keyword evidence="4" id="KW-1185">Reference proteome</keyword>
<evidence type="ECO:0000313" key="4">
    <source>
        <dbReference type="Proteomes" id="UP001258017"/>
    </source>
</evidence>
<protein>
    <recommendedName>
        <fullName evidence="2">WKF domain-containing protein</fullName>
    </recommendedName>
</protein>
<feature type="compositionally biased region" description="Basic and acidic residues" evidence="1">
    <location>
        <begin position="151"/>
        <end position="167"/>
    </location>
</feature>
<dbReference type="EMBL" id="JAIFRP010004406">
    <property type="protein sequence ID" value="KAK2576272.1"/>
    <property type="molecule type" value="Genomic_DNA"/>
</dbReference>
<reference evidence="3" key="2">
    <citation type="journal article" date="2023" name="Commun. Biol.">
        <title>Intrasexual cuticular hydrocarbon dimorphism in a wasp sheds light on hydrocarbon biosynthesis genes in Hymenoptera.</title>
        <authorList>
            <person name="Moris V.C."/>
            <person name="Podsiadlowski L."/>
            <person name="Martin S."/>
            <person name="Oeyen J.P."/>
            <person name="Donath A."/>
            <person name="Petersen M."/>
            <person name="Wilbrandt J."/>
            <person name="Misof B."/>
            <person name="Liedtke D."/>
            <person name="Thamm M."/>
            <person name="Scheiner R."/>
            <person name="Schmitt T."/>
            <person name="Niehuis O."/>
        </authorList>
    </citation>
    <scope>NUCLEOTIDE SEQUENCE</scope>
    <source>
        <strain evidence="3">GBR_01_08_01A</strain>
    </source>
</reference>
<dbReference type="PANTHER" id="PTHR22306">
    <property type="entry name" value="CHROMOSOME 7 OPEN READING FRAME 50"/>
    <property type="match status" value="1"/>
</dbReference>
<feature type="compositionally biased region" description="Basic and acidic residues" evidence="1">
    <location>
        <begin position="123"/>
        <end position="132"/>
    </location>
</feature>
<feature type="compositionally biased region" description="Basic and acidic residues" evidence="1">
    <location>
        <begin position="67"/>
        <end position="88"/>
    </location>
</feature>
<evidence type="ECO:0000259" key="2">
    <source>
        <dbReference type="Pfam" id="PF10180"/>
    </source>
</evidence>
<evidence type="ECO:0000256" key="1">
    <source>
        <dbReference type="SAM" id="MobiDB-lite"/>
    </source>
</evidence>
<feature type="compositionally biased region" description="Basic residues" evidence="1">
    <location>
        <begin position="14"/>
        <end position="24"/>
    </location>
</feature>
<dbReference type="InterPro" id="IPR019327">
    <property type="entry name" value="WKF"/>
</dbReference>
<feature type="compositionally biased region" description="Polar residues" evidence="1">
    <location>
        <begin position="32"/>
        <end position="42"/>
    </location>
</feature>